<name>A0AAV4KIC7_9ACTN</name>
<organism evidence="1 4">
    <name type="scientific">Streptomyces cinereoruber</name>
    <dbReference type="NCBI Taxonomy" id="67260"/>
    <lineage>
        <taxon>Bacteria</taxon>
        <taxon>Bacillati</taxon>
        <taxon>Actinomycetota</taxon>
        <taxon>Actinomycetes</taxon>
        <taxon>Kitasatosporales</taxon>
        <taxon>Streptomycetaceae</taxon>
        <taxon>Streptomyces</taxon>
    </lineage>
</organism>
<evidence type="ECO:0000313" key="4">
    <source>
        <dbReference type="Proteomes" id="UP000642014"/>
    </source>
</evidence>
<dbReference type="Proteomes" id="UP000642014">
    <property type="component" value="Unassembled WGS sequence"/>
</dbReference>
<reference evidence="1" key="3">
    <citation type="submission" date="2023-08" db="EMBL/GenBank/DDBJ databases">
        <authorList>
            <person name="Sun Q."/>
            <person name="Ohkuma M."/>
        </authorList>
    </citation>
    <scope>NUCLEOTIDE SEQUENCE</scope>
    <source>
        <strain evidence="1">JCM 4205</strain>
    </source>
</reference>
<gene>
    <name evidence="2" type="ORF">CP977_33680</name>
    <name evidence="1" type="ORF">GCM10010497_24110</name>
</gene>
<dbReference type="EMBL" id="CP023693">
    <property type="protein sequence ID" value="QEV36504.1"/>
    <property type="molecule type" value="Genomic_DNA"/>
</dbReference>
<proteinExistence type="predicted"/>
<protein>
    <submittedName>
        <fullName evidence="1">Uncharacterized protein</fullName>
    </submittedName>
</protein>
<reference evidence="2 3" key="2">
    <citation type="submission" date="2017-09" db="EMBL/GenBank/DDBJ databases">
        <authorList>
            <person name="Lee N."/>
            <person name="Cho B.-K."/>
        </authorList>
    </citation>
    <scope>NUCLEOTIDE SEQUENCE [LARGE SCALE GENOMIC DNA]</scope>
    <source>
        <strain evidence="2 3">ATCC 19740</strain>
    </source>
</reference>
<dbReference type="EMBL" id="BMSJ01000003">
    <property type="protein sequence ID" value="GGR20935.1"/>
    <property type="molecule type" value="Genomic_DNA"/>
</dbReference>
<reference evidence="1 4" key="1">
    <citation type="journal article" date="2014" name="Int. J. Syst. Evol. Microbiol.">
        <title>Complete genome sequence of Corynebacterium casei LMG S-19264T (=DSM 44701T), isolated from a smear-ripened cheese.</title>
        <authorList>
            <consortium name="US DOE Joint Genome Institute (JGI-PGF)"/>
            <person name="Walter F."/>
            <person name="Albersmeier A."/>
            <person name="Kalinowski J."/>
            <person name="Ruckert C."/>
        </authorList>
    </citation>
    <scope>NUCLEOTIDE SEQUENCE [LARGE SCALE GENOMIC DNA]</scope>
    <source>
        <strain evidence="1 4">JCM 4205</strain>
    </source>
</reference>
<keyword evidence="3" id="KW-1185">Reference proteome</keyword>
<evidence type="ECO:0000313" key="1">
    <source>
        <dbReference type="EMBL" id="GGR20935.1"/>
    </source>
</evidence>
<sequence>MYFCISARAGEDRLPTGFAGAAAVATAVEADSLPPLAFAVPQAPSTSTARAVKARVSRGRREERANVLVELWVRVMRPVSDHAEPGA</sequence>
<dbReference type="AlphaFoldDB" id="A0AAV4KIC7"/>
<dbReference type="Proteomes" id="UP000326029">
    <property type="component" value="Chromosome"/>
</dbReference>
<evidence type="ECO:0000313" key="2">
    <source>
        <dbReference type="EMBL" id="QEV36504.1"/>
    </source>
</evidence>
<evidence type="ECO:0000313" key="3">
    <source>
        <dbReference type="Proteomes" id="UP000326029"/>
    </source>
</evidence>
<accession>A0AAV4KIC7</accession>